<dbReference type="Gene3D" id="2.40.70.10">
    <property type="entry name" value="Acid Proteases"/>
    <property type="match status" value="1"/>
</dbReference>
<dbReference type="CDD" id="cd00303">
    <property type="entry name" value="retropepsin_like"/>
    <property type="match status" value="1"/>
</dbReference>
<dbReference type="FunFam" id="3.10.20.370:FF:000001">
    <property type="entry name" value="Retrovirus-related Pol polyprotein from transposon 17.6-like protein"/>
    <property type="match status" value="1"/>
</dbReference>
<protein>
    <recommendedName>
        <fullName evidence="10">Gypsy retrotransposon integrase-like protein 1</fullName>
        <ecNumber evidence="3">2.7.7.49</ecNumber>
        <ecNumber evidence="2">3.1.26.4</ecNumber>
    </recommendedName>
</protein>
<keyword evidence="7" id="KW-0255">Endonuclease</keyword>
<evidence type="ECO:0000259" key="13">
    <source>
        <dbReference type="PROSITE" id="PS50158"/>
    </source>
</evidence>
<dbReference type="Pfam" id="PF03732">
    <property type="entry name" value="Retrotrans_gag"/>
    <property type="match status" value="1"/>
</dbReference>
<dbReference type="PROSITE" id="PS00141">
    <property type="entry name" value="ASP_PROTEASE"/>
    <property type="match status" value="1"/>
</dbReference>
<dbReference type="PANTHER" id="PTHR37984">
    <property type="entry name" value="PROTEIN CBG26694"/>
    <property type="match status" value="1"/>
</dbReference>
<evidence type="ECO:0000256" key="12">
    <source>
        <dbReference type="SAM" id="MobiDB-lite"/>
    </source>
</evidence>
<dbReference type="CDD" id="cd01647">
    <property type="entry name" value="RT_LTR"/>
    <property type="match status" value="1"/>
</dbReference>
<dbReference type="EC" id="3.1.26.4" evidence="2"/>
<keyword evidence="9" id="KW-0695">RNA-directed DNA polymerase</keyword>
<sequence>MDSPQDNVLIHFIPVNGNIQGHSDHQADNTNHNVNGDTGVDLGQSPGNLNARSEPQATGGLTSYSLIDMDLCGSTELALPLTPNLLPLSGLSPEVVVLQLQGDILDIRRTQQHLQTLIHHKFKCLREEQQQSAMEFRNSLSTLTHTLTELSESGRREITGAMDRQFDYQRNQLTATLQWRLQHHHTEVLKDVNSVFSPMVNTVDHLQTELSNCVKMLDDVSVDMAAIRHNSLHRVSLVSTSVQTTEGQAGTSEEPRQGHATATPCRMQSTMHPGVHFHCPITPFPSTSSIPPSSFVHGELSRRHVGAMPIKLQFPTFGKKDDSPDPLMYLERCRDFLALNPLADEELLATLRNVLHGTARDWWDVARLTTTSWADFEAKFSSAFLSEDYTDELADRVRNRVQREKESIRDFAYGYHSLCRRWKPGIEEEEVIKLILKNINPLLASQLRERVTTVDGLVRLGQQFERDRECQQQYDQRKKQTPKQLPKTDHQQQPESQAMTPLMFCWRCSQKGHSSATCPRPYHENPSRNHKSQQANTPNSLRRNDHPSLGALTRAEIPRVTAYAPPSTSPSFQFIPHQLVLPLSIGPWTGRAILDTGSSYTLLNEKLWKEVKGPQYNLKPWTEGPLYLADGEAKRPLGWSEVEFRLCNRSYMIPSVILQTKNLAFPVVLGIDFMYFSGVQIDIAHNCYWFPYNPSKKHFFQSEATKLHDWGSNVAVFSAVAPLPLTLDNPSDDLLLQAVRRAQLEHPEELRLLEQLQNNADVCTSRLGRTGLLKHKIFLTQEMPIKQKPYRLSPAKLIIQKGLINDMLTQDIIERSSSPWAAPVVLIPKKTGGLRFCVDYRKTNNVSQTDAYPFPTIHEILESLSGAVVFTTLDLNSGYWQVEMDQESKDKTAFVCAEGLFSFKVMPFGLKNAPATFQRLMEIALGELKGKICFVYLDDIIIYSQNREQHFQDLQAVLDKLREAGLTVNMKKSNFCQTSLKFLGHIVSFDGIHVDPEKTKAVQDFPVPTTLKALQRFLGMAGWYHRFVSNFSQVAEPLNALKRKGVKFLWTAECQTSFETLKRHLVTPPILGHPNFDSPFVVYTDASDVGLGAVLVQQTGLGTEEVLAFASRTLNGAERNYSTTEQECLAVVWALEKWRYYLEGRHFTVVTDHSSLVWVFKTNKPSTRLIRWALRLQEFTFAVEYRKGKYNTVPDALSRAPACGNGGPHLTCATVLSSSRDSPKTDFPISDETIWKAQQDDPEVQALYQTILEDGEKMVNPTTKLTILEDKVYRVVQLPHRTLYQLYIPETLRLQLLQHFHEDPLAGHLGRFKTYKRLQALLYWPHLSMDVKSHIRNCQVCQMYKPEGRKPAGKLQQTVVTRPWEMLGVDLMGPFPRSSNQNVYMLVFVDYYSKWVELFSLRQATARTVSNILTKEILTRWGVPDYILSDRGSQFVSDLFEETCQRWNLRQKLTTAYHPQTNLTERVNRTLKTMIASYVGTQHKHWDKHLHEFRFALNSAVQESTGVTPAELNLSRPLRGPLDMVLQPHQITPDAACYDQVVHLHDLRALVSKNMTQARLKQKRNYDKNRRDMQFQLRDRVWLRSHPYSKAEQFFSAKLAPKWQGPYRIVEQMGPLNYRVVKEDTGEDMRVVHVSRLKACYPSAEELEAIERRKILDIFEEESEETFLGFPDPEVSHLKACDPSAEERELQKVMKIFVEESDEETFLGFPEQDVPSRAMVGFFQGRGCVTALNYFEPSQCFSFQ</sequence>
<evidence type="ECO:0000256" key="2">
    <source>
        <dbReference type="ARBA" id="ARBA00012180"/>
    </source>
</evidence>
<evidence type="ECO:0000256" key="6">
    <source>
        <dbReference type="ARBA" id="ARBA00022722"/>
    </source>
</evidence>
<evidence type="ECO:0000256" key="8">
    <source>
        <dbReference type="ARBA" id="ARBA00022801"/>
    </source>
</evidence>
<name>A0A8K9Y1J5_ONCMY</name>
<dbReference type="FunFam" id="3.30.70.270:FF:000020">
    <property type="entry name" value="Transposon Tf2-6 polyprotein-like Protein"/>
    <property type="match status" value="1"/>
</dbReference>
<dbReference type="InterPro" id="IPR005162">
    <property type="entry name" value="Retrotrans_gag_dom"/>
</dbReference>
<dbReference type="FunFam" id="1.10.340.70:FF:000001">
    <property type="entry name" value="Retrovirus-related Pol polyprotein from transposon gypsy-like Protein"/>
    <property type="match status" value="1"/>
</dbReference>
<dbReference type="Pfam" id="PF17917">
    <property type="entry name" value="RT_RNaseH"/>
    <property type="match status" value="1"/>
</dbReference>
<dbReference type="Gene3D" id="3.30.70.270">
    <property type="match status" value="2"/>
</dbReference>
<dbReference type="Pfam" id="PF22938">
    <property type="entry name" value="Integrase_p58_C"/>
    <property type="match status" value="1"/>
</dbReference>
<dbReference type="InterPro" id="IPR012337">
    <property type="entry name" value="RNaseH-like_sf"/>
</dbReference>
<feature type="region of interest" description="Disordered" evidence="12">
    <location>
        <begin position="516"/>
        <end position="549"/>
    </location>
</feature>
<reference evidence="16" key="2">
    <citation type="submission" date="2025-08" db="UniProtKB">
        <authorList>
            <consortium name="Ensembl"/>
        </authorList>
    </citation>
    <scope>IDENTIFICATION</scope>
</reference>
<dbReference type="InterPro" id="IPR001584">
    <property type="entry name" value="Integrase_cat-core"/>
</dbReference>
<dbReference type="InterPro" id="IPR041588">
    <property type="entry name" value="Integrase_H2C2"/>
</dbReference>
<feature type="region of interest" description="Disordered" evidence="12">
    <location>
        <begin position="468"/>
        <end position="496"/>
    </location>
</feature>
<evidence type="ECO:0000259" key="14">
    <source>
        <dbReference type="PROSITE" id="PS50878"/>
    </source>
</evidence>
<evidence type="ECO:0000313" key="16">
    <source>
        <dbReference type="Ensembl" id="ENSOMYP00000141026.1"/>
    </source>
</evidence>
<evidence type="ECO:0000256" key="9">
    <source>
        <dbReference type="ARBA" id="ARBA00022918"/>
    </source>
</evidence>
<dbReference type="InterPro" id="IPR050951">
    <property type="entry name" value="Retrovirus_Pol_polyprotein"/>
</dbReference>
<dbReference type="Proteomes" id="UP000694395">
    <property type="component" value="Chromosome 20"/>
</dbReference>
<dbReference type="GO" id="GO:0003676">
    <property type="term" value="F:nucleic acid binding"/>
    <property type="evidence" value="ECO:0007669"/>
    <property type="project" value="InterPro"/>
</dbReference>
<dbReference type="GO" id="GO:0004523">
    <property type="term" value="F:RNA-DNA hybrid ribonuclease activity"/>
    <property type="evidence" value="ECO:0007669"/>
    <property type="project" value="UniProtKB-EC"/>
</dbReference>
<feature type="region of interest" description="Disordered" evidence="12">
    <location>
        <begin position="240"/>
        <end position="260"/>
    </location>
</feature>
<evidence type="ECO:0000313" key="17">
    <source>
        <dbReference type="Proteomes" id="UP000694395"/>
    </source>
</evidence>
<dbReference type="FunFam" id="3.30.420.10:FF:000032">
    <property type="entry name" value="Retrovirus-related Pol polyprotein from transposon 297-like Protein"/>
    <property type="match status" value="1"/>
</dbReference>
<evidence type="ECO:0000259" key="15">
    <source>
        <dbReference type="PROSITE" id="PS50994"/>
    </source>
</evidence>
<dbReference type="Pfam" id="PF00078">
    <property type="entry name" value="RVT_1"/>
    <property type="match status" value="1"/>
</dbReference>
<dbReference type="PROSITE" id="PS50158">
    <property type="entry name" value="ZF_CCHC"/>
    <property type="match status" value="1"/>
</dbReference>
<dbReference type="InterPro" id="IPR043128">
    <property type="entry name" value="Rev_trsase/Diguanyl_cyclase"/>
</dbReference>
<dbReference type="GO" id="GO:0006508">
    <property type="term" value="P:proteolysis"/>
    <property type="evidence" value="ECO:0007669"/>
    <property type="project" value="InterPro"/>
</dbReference>
<dbReference type="InterPro" id="IPR021109">
    <property type="entry name" value="Peptidase_aspartic_dom_sf"/>
</dbReference>
<reference evidence="16" key="3">
    <citation type="submission" date="2025-09" db="UniProtKB">
        <authorList>
            <consortium name="Ensembl"/>
        </authorList>
    </citation>
    <scope>IDENTIFICATION</scope>
</reference>
<dbReference type="Gene3D" id="3.30.420.10">
    <property type="entry name" value="Ribonuclease H-like superfamily/Ribonuclease H"/>
    <property type="match status" value="1"/>
</dbReference>
<dbReference type="InterPro" id="IPR001878">
    <property type="entry name" value="Znf_CCHC"/>
</dbReference>
<comment type="similarity">
    <text evidence="1">Belongs to the beta type-B retroviral polymerase family. HERV class-II K(HML-2) pol subfamily.</text>
</comment>
<dbReference type="Ensembl" id="ENSOMYT00000146453.1">
    <property type="protein sequence ID" value="ENSOMYP00000141026.1"/>
    <property type="gene ID" value="ENSOMYG00000067717.1"/>
</dbReference>
<keyword evidence="6" id="KW-0540">Nuclease</keyword>
<accession>A0A8K9Y1J5</accession>
<evidence type="ECO:0000256" key="5">
    <source>
        <dbReference type="ARBA" id="ARBA00022695"/>
    </source>
</evidence>
<evidence type="ECO:0000256" key="11">
    <source>
        <dbReference type="PROSITE-ProRule" id="PRU00047"/>
    </source>
</evidence>
<dbReference type="GeneTree" id="ENSGT01100000263500"/>
<feature type="domain" description="Integrase catalytic" evidence="15">
    <location>
        <begin position="1359"/>
        <end position="1517"/>
    </location>
</feature>
<keyword evidence="4" id="KW-0808">Transferase</keyword>
<dbReference type="PROSITE" id="PS50878">
    <property type="entry name" value="RT_POL"/>
    <property type="match status" value="1"/>
</dbReference>
<dbReference type="EC" id="2.7.7.49" evidence="3"/>
<organism evidence="16 17">
    <name type="scientific">Oncorhynchus mykiss</name>
    <name type="common">Rainbow trout</name>
    <name type="synonym">Salmo gairdneri</name>
    <dbReference type="NCBI Taxonomy" id="8022"/>
    <lineage>
        <taxon>Eukaryota</taxon>
        <taxon>Metazoa</taxon>
        <taxon>Chordata</taxon>
        <taxon>Craniata</taxon>
        <taxon>Vertebrata</taxon>
        <taxon>Euteleostomi</taxon>
        <taxon>Actinopterygii</taxon>
        <taxon>Neopterygii</taxon>
        <taxon>Teleostei</taxon>
        <taxon>Protacanthopterygii</taxon>
        <taxon>Salmoniformes</taxon>
        <taxon>Salmonidae</taxon>
        <taxon>Salmoninae</taxon>
        <taxon>Oncorhynchus</taxon>
    </lineage>
</organism>
<dbReference type="SUPFAM" id="SSF53098">
    <property type="entry name" value="Ribonuclease H-like"/>
    <property type="match status" value="1"/>
</dbReference>
<evidence type="ECO:0000256" key="1">
    <source>
        <dbReference type="ARBA" id="ARBA00010879"/>
    </source>
</evidence>
<dbReference type="PANTHER" id="PTHR37984:SF5">
    <property type="entry name" value="PROTEIN NYNRIN-LIKE"/>
    <property type="match status" value="1"/>
</dbReference>
<dbReference type="Gene3D" id="1.10.340.70">
    <property type="match status" value="1"/>
</dbReference>
<dbReference type="InterPro" id="IPR000477">
    <property type="entry name" value="RT_dom"/>
</dbReference>
<keyword evidence="11" id="KW-0479">Metal-binding</keyword>
<dbReference type="InterPro" id="IPR036397">
    <property type="entry name" value="RNaseH_sf"/>
</dbReference>
<keyword evidence="8" id="KW-0378">Hydrolase</keyword>
<dbReference type="SUPFAM" id="SSF56672">
    <property type="entry name" value="DNA/RNA polymerases"/>
    <property type="match status" value="1"/>
</dbReference>
<dbReference type="Pfam" id="PF17921">
    <property type="entry name" value="Integrase_H2C2"/>
    <property type="match status" value="1"/>
</dbReference>
<feature type="domain" description="Reverse transcriptase" evidence="14">
    <location>
        <begin position="808"/>
        <end position="987"/>
    </location>
</feature>
<dbReference type="Gene3D" id="3.10.10.10">
    <property type="entry name" value="HIV Type 1 Reverse Transcriptase, subunit A, domain 1"/>
    <property type="match status" value="1"/>
</dbReference>
<dbReference type="CDD" id="cd09274">
    <property type="entry name" value="RNase_HI_RT_Ty3"/>
    <property type="match status" value="1"/>
</dbReference>
<keyword evidence="11" id="KW-0862">Zinc</keyword>
<dbReference type="InterPro" id="IPR001969">
    <property type="entry name" value="Aspartic_peptidase_AS"/>
</dbReference>
<dbReference type="GO" id="GO:0008270">
    <property type="term" value="F:zinc ion binding"/>
    <property type="evidence" value="ECO:0007669"/>
    <property type="project" value="UniProtKB-KW"/>
</dbReference>
<evidence type="ECO:0000256" key="7">
    <source>
        <dbReference type="ARBA" id="ARBA00022759"/>
    </source>
</evidence>
<dbReference type="GO" id="GO:0004190">
    <property type="term" value="F:aspartic-type endopeptidase activity"/>
    <property type="evidence" value="ECO:0007669"/>
    <property type="project" value="InterPro"/>
</dbReference>
<feature type="region of interest" description="Disordered" evidence="12">
    <location>
        <begin position="20"/>
        <end position="56"/>
    </location>
</feature>
<proteinExistence type="inferred from homology"/>
<keyword evidence="11" id="KW-0863">Zinc-finger</keyword>
<evidence type="ECO:0000256" key="4">
    <source>
        <dbReference type="ARBA" id="ARBA00022679"/>
    </source>
</evidence>
<feature type="compositionally biased region" description="Polar residues" evidence="12">
    <location>
        <begin position="240"/>
        <end position="251"/>
    </location>
</feature>
<evidence type="ECO:0000256" key="3">
    <source>
        <dbReference type="ARBA" id="ARBA00012493"/>
    </source>
</evidence>
<dbReference type="SUPFAM" id="SSF50630">
    <property type="entry name" value="Acid proteases"/>
    <property type="match status" value="1"/>
</dbReference>
<feature type="compositionally biased region" description="Polar residues" evidence="12">
    <location>
        <begin position="45"/>
        <end position="56"/>
    </location>
</feature>
<feature type="compositionally biased region" description="Polar residues" evidence="12">
    <location>
        <begin position="532"/>
        <end position="541"/>
    </location>
</feature>
<evidence type="ECO:0000256" key="10">
    <source>
        <dbReference type="ARBA" id="ARBA00039658"/>
    </source>
</evidence>
<dbReference type="InterPro" id="IPR054465">
    <property type="entry name" value="Integrase_p58-like_C"/>
</dbReference>
<feature type="compositionally biased region" description="Basic and acidic residues" evidence="12">
    <location>
        <begin position="468"/>
        <end position="478"/>
    </location>
</feature>
<dbReference type="GO" id="GO:0003964">
    <property type="term" value="F:RNA-directed DNA polymerase activity"/>
    <property type="evidence" value="ECO:0007669"/>
    <property type="project" value="UniProtKB-KW"/>
</dbReference>
<dbReference type="Pfam" id="PF00665">
    <property type="entry name" value="rve"/>
    <property type="match status" value="1"/>
</dbReference>
<feature type="domain" description="CCHC-type" evidence="13">
    <location>
        <begin position="505"/>
        <end position="520"/>
    </location>
</feature>
<dbReference type="PROSITE" id="PS50994">
    <property type="entry name" value="INTEGRASE"/>
    <property type="match status" value="1"/>
</dbReference>
<dbReference type="InterPro" id="IPR041373">
    <property type="entry name" value="RT_RNaseH"/>
</dbReference>
<dbReference type="GO" id="GO:0015074">
    <property type="term" value="P:DNA integration"/>
    <property type="evidence" value="ECO:0007669"/>
    <property type="project" value="InterPro"/>
</dbReference>
<keyword evidence="17" id="KW-1185">Reference proteome</keyword>
<keyword evidence="5" id="KW-0548">Nucleotidyltransferase</keyword>
<dbReference type="InterPro" id="IPR043502">
    <property type="entry name" value="DNA/RNA_pol_sf"/>
</dbReference>
<reference evidence="16" key="1">
    <citation type="submission" date="2020-07" db="EMBL/GenBank/DDBJ databases">
        <title>A long reads based de novo assembly of the rainbow trout Arlee double haploid line genome.</title>
        <authorList>
            <person name="Gao G."/>
            <person name="Palti Y."/>
        </authorList>
    </citation>
    <scope>NUCLEOTIDE SEQUENCE [LARGE SCALE GENOMIC DNA]</scope>
</reference>